<protein>
    <submittedName>
        <fullName evidence="1">Uncharacterized protein</fullName>
    </submittedName>
</protein>
<gene>
    <name evidence="1" type="ORF">BpHYR1_006036</name>
</gene>
<name>A0A3M7RBA4_BRAPC</name>
<dbReference type="AlphaFoldDB" id="A0A3M7RBA4"/>
<reference evidence="1 2" key="1">
    <citation type="journal article" date="2018" name="Sci. Rep.">
        <title>Genomic signatures of local adaptation to the degree of environmental predictability in rotifers.</title>
        <authorList>
            <person name="Franch-Gras L."/>
            <person name="Hahn C."/>
            <person name="Garcia-Roger E.M."/>
            <person name="Carmona M.J."/>
            <person name="Serra M."/>
            <person name="Gomez A."/>
        </authorList>
    </citation>
    <scope>NUCLEOTIDE SEQUENCE [LARGE SCALE GENOMIC DNA]</scope>
    <source>
        <strain evidence="1">HYR1</strain>
    </source>
</reference>
<keyword evidence="2" id="KW-1185">Reference proteome</keyword>
<dbReference type="Proteomes" id="UP000276133">
    <property type="component" value="Unassembled WGS sequence"/>
</dbReference>
<sequence length="167" mass="19216">MTPPMLSIRIAYTIIKSNLTYLLASQDIIFLSHLIRFSLSMFKFYISFGGLIFSTGDLGSLKSDFSEAIWIDKKFRIILSQKFTINKRVKSSSPPNSSSWSPAHPSVVIHSINMRIHDWPGTLAIHVTRVWVLKRILWVAFWWKADVLIISISMRTRMVVVHLIILV</sequence>
<proteinExistence type="predicted"/>
<dbReference type="EMBL" id="REGN01003775">
    <property type="protein sequence ID" value="RNA20826.1"/>
    <property type="molecule type" value="Genomic_DNA"/>
</dbReference>
<comment type="caution">
    <text evidence="1">The sequence shown here is derived from an EMBL/GenBank/DDBJ whole genome shotgun (WGS) entry which is preliminary data.</text>
</comment>
<organism evidence="1 2">
    <name type="scientific">Brachionus plicatilis</name>
    <name type="common">Marine rotifer</name>
    <name type="synonym">Brachionus muelleri</name>
    <dbReference type="NCBI Taxonomy" id="10195"/>
    <lineage>
        <taxon>Eukaryota</taxon>
        <taxon>Metazoa</taxon>
        <taxon>Spiralia</taxon>
        <taxon>Gnathifera</taxon>
        <taxon>Rotifera</taxon>
        <taxon>Eurotatoria</taxon>
        <taxon>Monogononta</taxon>
        <taxon>Pseudotrocha</taxon>
        <taxon>Ploima</taxon>
        <taxon>Brachionidae</taxon>
        <taxon>Brachionus</taxon>
    </lineage>
</organism>
<evidence type="ECO:0000313" key="1">
    <source>
        <dbReference type="EMBL" id="RNA20826.1"/>
    </source>
</evidence>
<accession>A0A3M7RBA4</accession>
<evidence type="ECO:0000313" key="2">
    <source>
        <dbReference type="Proteomes" id="UP000276133"/>
    </source>
</evidence>